<dbReference type="AlphaFoldDB" id="A0A6B8RH89"/>
<protein>
    <submittedName>
        <fullName evidence="2">Uncharacterized protein</fullName>
    </submittedName>
</protein>
<keyword evidence="1" id="KW-0812">Transmembrane</keyword>
<name>A0A6B8RH89_9BACL</name>
<gene>
    <name evidence="2" type="ORF">EHS13_08485</name>
</gene>
<reference evidence="3" key="1">
    <citation type="submission" date="2018-11" db="EMBL/GenBank/DDBJ databases">
        <title>Complete genome sequence of Paenibacillus sp. ML311-T8.</title>
        <authorList>
            <person name="Nam Y.-D."/>
            <person name="Kang J."/>
            <person name="Chung W.-H."/>
            <person name="Park Y.S."/>
        </authorList>
    </citation>
    <scope>NUCLEOTIDE SEQUENCE [LARGE SCALE GENOMIC DNA]</scope>
    <source>
        <strain evidence="3">ML311-T8</strain>
    </source>
</reference>
<dbReference type="EMBL" id="CP034235">
    <property type="protein sequence ID" value="QGQ94912.1"/>
    <property type="molecule type" value="Genomic_DNA"/>
</dbReference>
<keyword evidence="3" id="KW-1185">Reference proteome</keyword>
<evidence type="ECO:0000256" key="1">
    <source>
        <dbReference type="SAM" id="Phobius"/>
    </source>
</evidence>
<keyword evidence="1" id="KW-0472">Membrane</keyword>
<dbReference type="RefSeq" id="WP_155699923.1">
    <property type="nucleotide sequence ID" value="NZ_CP034235.1"/>
</dbReference>
<proteinExistence type="predicted"/>
<sequence>MDFNWDLMLNDLAIIVCIVGSILIINNKWFHLFKANVRSEKQLELKEQEIEDRNNQFNSSPAGAIIVQALNFEVNQLTESYKKSEVWRLILIGLCSFKESPQKLNFTQRYALISYVVSTAPKEWGIEPQMISDILPEIERRLGTFSSQEIVKAANAFTIEYNKTNNPVSGSNPQERRTR</sequence>
<organism evidence="2 3">
    <name type="scientific">Paenibacillus psychroresistens</name>
    <dbReference type="NCBI Taxonomy" id="1778678"/>
    <lineage>
        <taxon>Bacteria</taxon>
        <taxon>Bacillati</taxon>
        <taxon>Bacillota</taxon>
        <taxon>Bacilli</taxon>
        <taxon>Bacillales</taxon>
        <taxon>Paenibacillaceae</taxon>
        <taxon>Paenibacillus</taxon>
    </lineage>
</organism>
<dbReference type="KEGG" id="ppsc:EHS13_08485"/>
<evidence type="ECO:0000313" key="3">
    <source>
        <dbReference type="Proteomes" id="UP000426246"/>
    </source>
</evidence>
<feature type="transmembrane region" description="Helical" evidence="1">
    <location>
        <begin position="12"/>
        <end position="30"/>
    </location>
</feature>
<keyword evidence="1" id="KW-1133">Transmembrane helix</keyword>
<accession>A0A6B8RH89</accession>
<dbReference type="Proteomes" id="UP000426246">
    <property type="component" value="Chromosome"/>
</dbReference>
<evidence type="ECO:0000313" key="2">
    <source>
        <dbReference type="EMBL" id="QGQ94912.1"/>
    </source>
</evidence>